<dbReference type="FunCoup" id="G0VB51">
    <property type="interactions" value="157"/>
</dbReference>
<feature type="compositionally biased region" description="Basic and acidic residues" evidence="1">
    <location>
        <begin position="209"/>
        <end position="218"/>
    </location>
</feature>
<evidence type="ECO:0000313" key="2">
    <source>
        <dbReference type="EMBL" id="CCC68174.1"/>
    </source>
</evidence>
<evidence type="ECO:0000313" key="3">
    <source>
        <dbReference type="Proteomes" id="UP000001640"/>
    </source>
</evidence>
<feature type="region of interest" description="Disordered" evidence="1">
    <location>
        <begin position="381"/>
        <end position="415"/>
    </location>
</feature>
<dbReference type="KEGG" id="ncs:NCAS_0B00900"/>
<reference evidence="2 3" key="1">
    <citation type="journal article" date="2011" name="Proc. Natl. Acad. Sci. U.S.A.">
        <title>Evolutionary erosion of yeast sex chromosomes by mating-type switching accidents.</title>
        <authorList>
            <person name="Gordon J.L."/>
            <person name="Armisen D."/>
            <person name="Proux-Wera E."/>
            <person name="Oheigeartaigh S.S."/>
            <person name="Byrne K.P."/>
            <person name="Wolfe K.H."/>
        </authorList>
    </citation>
    <scope>NUCLEOTIDE SEQUENCE [LARGE SCALE GENOMIC DNA]</scope>
    <source>
        <strain evidence="3">ATCC 76901 / BCRC 22586 / CBS 4309 / NBRC 1992 / NRRL Y-12630</strain>
    </source>
</reference>
<dbReference type="AlphaFoldDB" id="G0VB51"/>
<feature type="compositionally biased region" description="Polar residues" evidence="1">
    <location>
        <begin position="382"/>
        <end position="403"/>
    </location>
</feature>
<feature type="region of interest" description="Disordered" evidence="1">
    <location>
        <begin position="196"/>
        <end position="218"/>
    </location>
</feature>
<feature type="region of interest" description="Disordered" evidence="1">
    <location>
        <begin position="1"/>
        <end position="76"/>
    </location>
</feature>
<sequence>MSGFFNKKHMANSATKQPIILSSSGNERSTNTMEESNSDSIYQKNLQEGNSNSKQKVNQPSDSNDPTNENIPVDCNDSVNNEERWIQDPSIFKTVNHLRSYILVRETKQSLEKCSITRIIVANSESATKKIVFSKTVQYMSPVTTFLDNISDSTLTLTDRMIPSLKTLSYEKIGDTLLLPVKKTKERVKKFKSKNKTLDDNPINSEGQVKTKKEVKDSKPGIRNKLDPLLLPINNRIENVSIKYFSTGNEMPVVTFKSEINRSLKLSSSVFSKMLMSAALLPCKSIIHMNDVFNKELDQMKDLCLKHSIVAKWNTIKTLKEEMIQTIWKKKKEEETRPEESKNSVNDVTLPKFDDKVKVNSLIFNGNESYSQVVSKYKANPKKTQNFSNLNPQSNNATDNGNSKDPIATLEGRSN</sequence>
<proteinExistence type="predicted"/>
<dbReference type="InParanoid" id="G0VB51"/>
<dbReference type="GeneID" id="96901737"/>
<organism evidence="2 3">
    <name type="scientific">Naumovozyma castellii</name>
    <name type="common">Yeast</name>
    <name type="synonym">Saccharomyces castellii</name>
    <dbReference type="NCBI Taxonomy" id="27288"/>
    <lineage>
        <taxon>Eukaryota</taxon>
        <taxon>Fungi</taxon>
        <taxon>Dikarya</taxon>
        <taxon>Ascomycota</taxon>
        <taxon>Saccharomycotina</taxon>
        <taxon>Saccharomycetes</taxon>
        <taxon>Saccharomycetales</taxon>
        <taxon>Saccharomycetaceae</taxon>
        <taxon>Naumovozyma</taxon>
    </lineage>
</organism>
<feature type="compositionally biased region" description="Polar residues" evidence="1">
    <location>
        <begin position="12"/>
        <end position="70"/>
    </location>
</feature>
<dbReference type="eggNOG" id="ENOG502RY6S">
    <property type="taxonomic scope" value="Eukaryota"/>
</dbReference>
<dbReference type="Proteomes" id="UP000001640">
    <property type="component" value="Chromosome 2"/>
</dbReference>
<dbReference type="RefSeq" id="XP_003674551.1">
    <property type="nucleotide sequence ID" value="XM_003674503.1"/>
</dbReference>
<evidence type="ECO:0000256" key="1">
    <source>
        <dbReference type="SAM" id="MobiDB-lite"/>
    </source>
</evidence>
<dbReference type="EMBL" id="HE576753">
    <property type="protein sequence ID" value="CCC68174.1"/>
    <property type="molecule type" value="Genomic_DNA"/>
</dbReference>
<dbReference type="HOGENOM" id="CLU_662373_0_0_1"/>
<gene>
    <name evidence="2" type="primary">NCAS0B00900</name>
    <name evidence="2" type="ordered locus">NCAS_0B00900</name>
</gene>
<dbReference type="OMA" id="HTTEHES"/>
<dbReference type="OrthoDB" id="376826at2759"/>
<name>G0VB51_NAUCA</name>
<accession>G0VB51</accession>
<keyword evidence="3" id="KW-1185">Reference proteome</keyword>
<protein>
    <submittedName>
        <fullName evidence="2">Uncharacterized protein</fullName>
    </submittedName>
</protein>
<dbReference type="Pfam" id="PF17316">
    <property type="entry name" value="Perilipin_2"/>
    <property type="match status" value="1"/>
</dbReference>
<reference key="2">
    <citation type="submission" date="2011-08" db="EMBL/GenBank/DDBJ databases">
        <title>Genome sequence of Naumovozyma castellii.</title>
        <authorList>
            <person name="Gordon J.L."/>
            <person name="Armisen D."/>
            <person name="Proux-Wera E."/>
            <person name="OhEigeartaigh S.S."/>
            <person name="Byrne K.P."/>
            <person name="Wolfe K.H."/>
        </authorList>
    </citation>
    <scope>NUCLEOTIDE SEQUENCE</scope>
    <source>
        <strain>Type strain:CBS 4309</strain>
    </source>
</reference>
<feature type="compositionally biased region" description="Basic residues" evidence="1">
    <location>
        <begin position="1"/>
        <end position="10"/>
    </location>
</feature>